<dbReference type="OrthoDB" id="6594467at2759"/>
<feature type="transmembrane region" description="Helical" evidence="1">
    <location>
        <begin position="80"/>
        <end position="100"/>
    </location>
</feature>
<sequence length="101" mass="11538">LNLSTLSERRITSDIIFLNGFVSGIIDSPSLLSKIGFHMPGTIRSRDPYYIAQVTGYYLDDDPLKRAMSLINRQTSLSNLAFYFCYNILELTTNIILYSIY</sequence>
<comment type="caution">
    <text evidence="2">The sequence shown here is derived from an EMBL/GenBank/DDBJ whole genome shotgun (WGS) entry which is preliminary data.</text>
</comment>
<keyword evidence="1" id="KW-0812">Transmembrane</keyword>
<dbReference type="AlphaFoldDB" id="A0A6G0Y6V2"/>
<keyword evidence="1" id="KW-0472">Membrane</keyword>
<keyword evidence="3" id="KW-1185">Reference proteome</keyword>
<feature type="non-terminal residue" evidence="2">
    <location>
        <position position="1"/>
    </location>
</feature>
<name>A0A6G0Y6V2_APHCR</name>
<reference evidence="2 3" key="1">
    <citation type="submission" date="2019-08" db="EMBL/GenBank/DDBJ databases">
        <title>Whole genome of Aphis craccivora.</title>
        <authorList>
            <person name="Voronova N.V."/>
            <person name="Shulinski R.S."/>
            <person name="Bandarenka Y.V."/>
            <person name="Zhorov D.G."/>
            <person name="Warner D."/>
        </authorList>
    </citation>
    <scope>NUCLEOTIDE SEQUENCE [LARGE SCALE GENOMIC DNA]</scope>
    <source>
        <strain evidence="2">180601</strain>
        <tissue evidence="2">Whole Body</tissue>
    </source>
</reference>
<keyword evidence="1" id="KW-1133">Transmembrane helix</keyword>
<dbReference type="Proteomes" id="UP000478052">
    <property type="component" value="Unassembled WGS sequence"/>
</dbReference>
<gene>
    <name evidence="2" type="ORF">FWK35_00021713</name>
</gene>
<accession>A0A6G0Y6V2</accession>
<evidence type="ECO:0000256" key="1">
    <source>
        <dbReference type="SAM" id="Phobius"/>
    </source>
</evidence>
<dbReference type="EMBL" id="VUJU01005740">
    <property type="protein sequence ID" value="KAF0750389.1"/>
    <property type="molecule type" value="Genomic_DNA"/>
</dbReference>
<organism evidence="2 3">
    <name type="scientific">Aphis craccivora</name>
    <name type="common">Cowpea aphid</name>
    <dbReference type="NCBI Taxonomy" id="307492"/>
    <lineage>
        <taxon>Eukaryota</taxon>
        <taxon>Metazoa</taxon>
        <taxon>Ecdysozoa</taxon>
        <taxon>Arthropoda</taxon>
        <taxon>Hexapoda</taxon>
        <taxon>Insecta</taxon>
        <taxon>Pterygota</taxon>
        <taxon>Neoptera</taxon>
        <taxon>Paraneoptera</taxon>
        <taxon>Hemiptera</taxon>
        <taxon>Sternorrhyncha</taxon>
        <taxon>Aphidomorpha</taxon>
        <taxon>Aphidoidea</taxon>
        <taxon>Aphididae</taxon>
        <taxon>Aphidini</taxon>
        <taxon>Aphis</taxon>
        <taxon>Aphis</taxon>
    </lineage>
</organism>
<proteinExistence type="predicted"/>
<feature type="non-terminal residue" evidence="2">
    <location>
        <position position="101"/>
    </location>
</feature>
<evidence type="ECO:0000313" key="3">
    <source>
        <dbReference type="Proteomes" id="UP000478052"/>
    </source>
</evidence>
<protein>
    <submittedName>
        <fullName evidence="2">Uncharacterized protein</fullName>
    </submittedName>
</protein>
<evidence type="ECO:0000313" key="2">
    <source>
        <dbReference type="EMBL" id="KAF0750389.1"/>
    </source>
</evidence>